<dbReference type="InParanoid" id="A0A2H3DC55"/>
<dbReference type="EMBL" id="KZ293672">
    <property type="protein sequence ID" value="PBK88458.1"/>
    <property type="molecule type" value="Genomic_DNA"/>
</dbReference>
<sequence length="154" mass="17164">MRYVETHTSTPIPRVHLAEFDSTNAVGTRFMLMDRIVGSSLGKVWPTLQPEGRETVVRQLAGSFQAELLKLEFPVLGSVVDEQGIVGSLSCSCTHPPLLGLKCGPFKSTKDYMLANIYAELKLVQERYKEKKQCEDRKALTDCLGDTSLQDTQK</sequence>
<dbReference type="Proteomes" id="UP000217790">
    <property type="component" value="Unassembled WGS sequence"/>
</dbReference>
<organism evidence="1 2">
    <name type="scientific">Armillaria gallica</name>
    <name type="common">Bulbous honey fungus</name>
    <name type="synonym">Armillaria bulbosa</name>
    <dbReference type="NCBI Taxonomy" id="47427"/>
    <lineage>
        <taxon>Eukaryota</taxon>
        <taxon>Fungi</taxon>
        <taxon>Dikarya</taxon>
        <taxon>Basidiomycota</taxon>
        <taxon>Agaricomycotina</taxon>
        <taxon>Agaricomycetes</taxon>
        <taxon>Agaricomycetidae</taxon>
        <taxon>Agaricales</taxon>
        <taxon>Marasmiineae</taxon>
        <taxon>Physalacriaceae</taxon>
        <taxon>Armillaria</taxon>
    </lineage>
</organism>
<dbReference type="PANTHER" id="PTHR21310">
    <property type="entry name" value="AMINOGLYCOSIDE PHOSPHOTRANSFERASE-RELATED-RELATED"/>
    <property type="match status" value="1"/>
</dbReference>
<keyword evidence="2" id="KW-1185">Reference proteome</keyword>
<proteinExistence type="predicted"/>
<evidence type="ECO:0000313" key="2">
    <source>
        <dbReference type="Proteomes" id="UP000217790"/>
    </source>
</evidence>
<dbReference type="OrthoDB" id="2906425at2759"/>
<evidence type="ECO:0008006" key="3">
    <source>
        <dbReference type="Google" id="ProtNLM"/>
    </source>
</evidence>
<name>A0A2H3DC55_ARMGA</name>
<dbReference type="AlphaFoldDB" id="A0A2H3DC55"/>
<protein>
    <recommendedName>
        <fullName evidence="3">Aminoglycoside phosphotransferase domain-containing protein</fullName>
    </recommendedName>
</protein>
<evidence type="ECO:0000313" key="1">
    <source>
        <dbReference type="EMBL" id="PBK88458.1"/>
    </source>
</evidence>
<dbReference type="PANTHER" id="PTHR21310:SF15">
    <property type="entry name" value="AMINOGLYCOSIDE PHOSPHOTRANSFERASE DOMAIN-CONTAINING PROTEIN"/>
    <property type="match status" value="1"/>
</dbReference>
<dbReference type="InterPro" id="IPR051678">
    <property type="entry name" value="AGP_Transferase"/>
</dbReference>
<gene>
    <name evidence="1" type="ORF">ARMGADRAFT_1015922</name>
</gene>
<reference evidence="2" key="1">
    <citation type="journal article" date="2017" name="Nat. Ecol. Evol.">
        <title>Genome expansion and lineage-specific genetic innovations in the forest pathogenic fungi Armillaria.</title>
        <authorList>
            <person name="Sipos G."/>
            <person name="Prasanna A.N."/>
            <person name="Walter M.C."/>
            <person name="O'Connor E."/>
            <person name="Balint B."/>
            <person name="Krizsan K."/>
            <person name="Kiss B."/>
            <person name="Hess J."/>
            <person name="Varga T."/>
            <person name="Slot J."/>
            <person name="Riley R."/>
            <person name="Boka B."/>
            <person name="Rigling D."/>
            <person name="Barry K."/>
            <person name="Lee J."/>
            <person name="Mihaltcheva S."/>
            <person name="LaButti K."/>
            <person name="Lipzen A."/>
            <person name="Waldron R."/>
            <person name="Moloney N.M."/>
            <person name="Sperisen C."/>
            <person name="Kredics L."/>
            <person name="Vagvoelgyi C."/>
            <person name="Patrignani A."/>
            <person name="Fitzpatrick D."/>
            <person name="Nagy I."/>
            <person name="Doyle S."/>
            <person name="Anderson J.B."/>
            <person name="Grigoriev I.V."/>
            <person name="Gueldener U."/>
            <person name="Muensterkoetter M."/>
            <person name="Nagy L.G."/>
        </authorList>
    </citation>
    <scope>NUCLEOTIDE SEQUENCE [LARGE SCALE GENOMIC DNA]</scope>
    <source>
        <strain evidence="2">Ar21-2</strain>
    </source>
</reference>
<accession>A0A2H3DC55</accession>